<dbReference type="Proteomes" id="UP000315522">
    <property type="component" value="Unassembled WGS sequence"/>
</dbReference>
<feature type="coiled-coil region" evidence="1">
    <location>
        <begin position="521"/>
        <end position="555"/>
    </location>
</feature>
<evidence type="ECO:0000256" key="2">
    <source>
        <dbReference type="SAM" id="MobiDB-lite"/>
    </source>
</evidence>
<gene>
    <name evidence="3" type="ORF">LAWI1_G005808</name>
</gene>
<accession>A0A559M8V4</accession>
<name>A0A559M8V4_9HELO</name>
<dbReference type="SUPFAM" id="SSF50475">
    <property type="entry name" value="FMN-binding split barrel"/>
    <property type="match status" value="1"/>
</dbReference>
<dbReference type="Pfam" id="PF04299">
    <property type="entry name" value="FMN_bind_2"/>
    <property type="match status" value="1"/>
</dbReference>
<dbReference type="AlphaFoldDB" id="A0A559M8V4"/>
<keyword evidence="4" id="KW-1185">Reference proteome</keyword>
<evidence type="ECO:0000313" key="3">
    <source>
        <dbReference type="EMBL" id="TVY89389.1"/>
    </source>
</evidence>
<dbReference type="InterPro" id="IPR007396">
    <property type="entry name" value="TR_PAI2-type"/>
</dbReference>
<organism evidence="3 4">
    <name type="scientific">Lachnellula willkommii</name>
    <dbReference type="NCBI Taxonomy" id="215461"/>
    <lineage>
        <taxon>Eukaryota</taxon>
        <taxon>Fungi</taxon>
        <taxon>Dikarya</taxon>
        <taxon>Ascomycota</taxon>
        <taxon>Pezizomycotina</taxon>
        <taxon>Leotiomycetes</taxon>
        <taxon>Helotiales</taxon>
        <taxon>Lachnaceae</taxon>
        <taxon>Lachnellula</taxon>
    </lineage>
</organism>
<evidence type="ECO:0000256" key="1">
    <source>
        <dbReference type="SAM" id="Coils"/>
    </source>
</evidence>
<dbReference type="PANTHER" id="PTHR35802">
    <property type="entry name" value="PROTEASE SYNTHASE AND SPORULATION PROTEIN PAI 2"/>
    <property type="match status" value="1"/>
</dbReference>
<dbReference type="Gene3D" id="2.30.110.10">
    <property type="entry name" value="Electron Transport, Fmn-binding Protein, Chain A"/>
    <property type="match status" value="1"/>
</dbReference>
<dbReference type="PANTHER" id="PTHR35802:SF1">
    <property type="entry name" value="PROTEASE SYNTHASE AND SPORULATION PROTEIN PAI 2"/>
    <property type="match status" value="1"/>
</dbReference>
<protein>
    <submittedName>
        <fullName evidence="3">Uncharacterized protein</fullName>
    </submittedName>
</protein>
<feature type="compositionally biased region" description="Basic and acidic residues" evidence="2">
    <location>
        <begin position="676"/>
        <end position="685"/>
    </location>
</feature>
<dbReference type="InterPro" id="IPR012349">
    <property type="entry name" value="Split_barrel_FMN-bd"/>
</dbReference>
<reference evidence="3 4" key="1">
    <citation type="submission" date="2018-05" db="EMBL/GenBank/DDBJ databases">
        <title>Genome sequencing and assembly of the regulated plant pathogen Lachnellula willkommii and related sister species for the development of diagnostic species identification markers.</title>
        <authorList>
            <person name="Giroux E."/>
            <person name="Bilodeau G."/>
        </authorList>
    </citation>
    <scope>NUCLEOTIDE SEQUENCE [LARGE SCALE GENOMIC DNA]</scope>
    <source>
        <strain evidence="3 4">CBS 172.35</strain>
    </source>
</reference>
<comment type="caution">
    <text evidence="3">The sequence shown here is derived from an EMBL/GenBank/DDBJ whole genome shotgun (WGS) entry which is preliminary data.</text>
</comment>
<feature type="compositionally biased region" description="Low complexity" evidence="2">
    <location>
        <begin position="722"/>
        <end position="731"/>
    </location>
</feature>
<feature type="compositionally biased region" description="Polar residues" evidence="2">
    <location>
        <begin position="736"/>
        <end position="745"/>
    </location>
</feature>
<proteinExistence type="predicted"/>
<keyword evidence="1" id="KW-0175">Coiled coil</keyword>
<feature type="region of interest" description="Disordered" evidence="2">
    <location>
        <begin position="163"/>
        <end position="220"/>
    </location>
</feature>
<feature type="compositionally biased region" description="Basic and acidic residues" evidence="2">
    <location>
        <begin position="692"/>
        <end position="718"/>
    </location>
</feature>
<dbReference type="EMBL" id="QGML01001274">
    <property type="protein sequence ID" value="TVY89389.1"/>
    <property type="molecule type" value="Genomic_DNA"/>
</dbReference>
<feature type="coiled-coil region" evidence="1">
    <location>
        <begin position="790"/>
        <end position="831"/>
    </location>
</feature>
<evidence type="ECO:0000313" key="4">
    <source>
        <dbReference type="Proteomes" id="UP000315522"/>
    </source>
</evidence>
<sequence length="837" mass="93496">MIESLTSGSDSDETIGIKSTVLEEEVPVLFNHPVHSYVTPKFYTETKPSTGKVVSTWNYAAVQVYGKATIFHDSNSDALEEFLSKQLDDLARIGEEDIMGYTGTEDTKTPWTKCKKKWLSKQHLAFITNDGYPVIEEMNPNSIPGSRVMENPRGVVAIMRQPNSTPNAVHGPEMLPKEPAPRPFPSSSLATPPFDRYQAQEHPHGGSAPGAPGQTVDSTPEVPHVSDPNFTCSWPGCGKPHMSAYSKKKHEATCFGGSSARLNTSFGRGKHLGIQSGLKDSKKGSAQGVTGNHQASEVSASSMLLYNGPQVSGDHDRVGTTTGVSFEPGISNIDRRVMDGQERSLTDSLKRKHANEAINAGGTASESSKRVRAGPATGIFHPQLTYKMSYRKIDTNKNDKNDCEILAIRTLDSSKRVNTSMVLADSFRSGIQNITEQFNEHADNFNKLDEWHKGQILALEKLNEEDQQTIHDLQQHSANQVAEIERLCKSHKQHTDALRALWKNDEKKFIEDRKDSAVMQAAKIEGIRAGYENKIAELEKSEKQNLETIETLKRASAHHLTEVKKLHQGYKSQISKLEKLREVDNDSIRDMMREVEGGIGREKKLDDDFEKLRKKYEELYAERQSLKEMADKCLLRVKLAKELREKNQEMKNKTQQPVERVSEPMGLEKTQQPVEHVSEPVELEKTQQPVEHVSEPVELEKKTKQPVEHASKPVELKKKAQQAEQQSSTASDIGGSKSTADQSCTDAPAKVPQAEAIEIARLQRMHQRDQDQISALSQGRKGDKAKIAELQEQNTQISALEKENRALEKENRALEKENQELSAELEKLKAANHFRSV</sequence>
<feature type="region of interest" description="Disordered" evidence="2">
    <location>
        <begin position="646"/>
        <end position="785"/>
    </location>
</feature>